<protein>
    <submittedName>
        <fullName evidence="1">Uncharacterized protein</fullName>
    </submittedName>
</protein>
<sequence length="43" mass="5151">MNVYAEILKTIDQKIKYQRHRIDVCTRKRSLIINIDEGVEFSI</sequence>
<dbReference type="EMBL" id="AP018216">
    <property type="protein sequence ID" value="BAY72278.1"/>
    <property type="molecule type" value="Genomic_DNA"/>
</dbReference>
<accession>A0A1Z4KTM5</accession>
<organism evidence="1 2">
    <name type="scientific">Trichormus variabilis NIES-23</name>
    <dbReference type="NCBI Taxonomy" id="1973479"/>
    <lineage>
        <taxon>Bacteria</taxon>
        <taxon>Bacillati</taxon>
        <taxon>Cyanobacteriota</taxon>
        <taxon>Cyanophyceae</taxon>
        <taxon>Nostocales</taxon>
        <taxon>Nostocaceae</taxon>
        <taxon>Trichormus</taxon>
    </lineage>
</organism>
<reference evidence="1 2" key="1">
    <citation type="submission" date="2017-06" db="EMBL/GenBank/DDBJ databases">
        <title>Genome sequencing of cyanobaciteial culture collection at National Institute for Environmental Studies (NIES).</title>
        <authorList>
            <person name="Hirose Y."/>
            <person name="Shimura Y."/>
            <person name="Fujisawa T."/>
            <person name="Nakamura Y."/>
            <person name="Kawachi M."/>
        </authorList>
    </citation>
    <scope>NUCLEOTIDE SEQUENCE [LARGE SCALE GENOMIC DNA]</scope>
    <source>
        <strain evidence="1 2">NIES-23</strain>
    </source>
</reference>
<gene>
    <name evidence="1" type="ORF">NIES23_51020</name>
</gene>
<dbReference type="Proteomes" id="UP000217507">
    <property type="component" value="Chromosome"/>
</dbReference>
<dbReference type="AlphaFoldDB" id="A0A1Z4KTM5"/>
<evidence type="ECO:0000313" key="1">
    <source>
        <dbReference type="EMBL" id="BAY72278.1"/>
    </source>
</evidence>
<evidence type="ECO:0000313" key="2">
    <source>
        <dbReference type="Proteomes" id="UP000217507"/>
    </source>
</evidence>
<proteinExistence type="predicted"/>
<name>A0A1Z4KTM5_ANAVA</name>